<evidence type="ECO:0000313" key="3">
    <source>
        <dbReference type="EMBL" id="RSJ78015.1"/>
    </source>
</evidence>
<evidence type="ECO:0008006" key="5">
    <source>
        <dbReference type="Google" id="ProtNLM"/>
    </source>
</evidence>
<keyword evidence="1" id="KW-0175">Coiled coil</keyword>
<dbReference type="Proteomes" id="UP000272213">
    <property type="component" value="Unassembled WGS sequence"/>
</dbReference>
<feature type="transmembrane region" description="Helical" evidence="2">
    <location>
        <begin position="229"/>
        <end position="250"/>
    </location>
</feature>
<name>A0A428GKK3_STRCR</name>
<dbReference type="Pfam" id="PF07242">
    <property type="entry name" value="DUF1430"/>
    <property type="match status" value="1"/>
</dbReference>
<feature type="transmembrane region" description="Helical" evidence="2">
    <location>
        <begin position="169"/>
        <end position="195"/>
    </location>
</feature>
<protein>
    <recommendedName>
        <fullName evidence="5">Bacteriocin-associated integral membrane protein</fullName>
    </recommendedName>
</protein>
<reference evidence="3 4" key="1">
    <citation type="submission" date="2018-11" db="EMBL/GenBank/DDBJ databases">
        <title>Species Designations Belie Phenotypic and Genotypic Heterogeneity in Oral Streptococci.</title>
        <authorList>
            <person name="Velsko I."/>
        </authorList>
    </citation>
    <scope>NUCLEOTIDE SEQUENCE [LARGE SCALE GENOMIC DNA]</scope>
    <source>
        <strain evidence="3 4">BCA6</strain>
    </source>
</reference>
<dbReference type="AlphaFoldDB" id="A0A428GKK3"/>
<feature type="transmembrane region" description="Helical" evidence="2">
    <location>
        <begin position="262"/>
        <end position="289"/>
    </location>
</feature>
<feature type="transmembrane region" description="Helical" evidence="2">
    <location>
        <begin position="657"/>
        <end position="676"/>
    </location>
</feature>
<feature type="transmembrane region" description="Helical" evidence="2">
    <location>
        <begin position="630"/>
        <end position="651"/>
    </location>
</feature>
<organism evidence="3 4">
    <name type="scientific">Streptococcus cristatus</name>
    <dbReference type="NCBI Taxonomy" id="45634"/>
    <lineage>
        <taxon>Bacteria</taxon>
        <taxon>Bacillati</taxon>
        <taxon>Bacillota</taxon>
        <taxon>Bacilli</taxon>
        <taxon>Lactobacillales</taxon>
        <taxon>Streptococcaceae</taxon>
        <taxon>Streptococcus</taxon>
    </lineage>
</organism>
<comment type="caution">
    <text evidence="3">The sequence shown here is derived from an EMBL/GenBank/DDBJ whole genome shotgun (WGS) entry which is preliminary data.</text>
</comment>
<proteinExistence type="predicted"/>
<dbReference type="NCBIfam" id="TIGR01654">
    <property type="entry name" value="bact_immun_7tm"/>
    <property type="match status" value="1"/>
</dbReference>
<evidence type="ECO:0000313" key="4">
    <source>
        <dbReference type="Proteomes" id="UP000272213"/>
    </source>
</evidence>
<accession>A0A428GKK3</accession>
<feature type="transmembrane region" description="Helical" evidence="2">
    <location>
        <begin position="585"/>
        <end position="609"/>
    </location>
</feature>
<dbReference type="InterPro" id="IPR006541">
    <property type="entry name" value="Bacteriocin_ass"/>
</dbReference>
<evidence type="ECO:0000256" key="1">
    <source>
        <dbReference type="SAM" id="Coils"/>
    </source>
</evidence>
<keyword evidence="2" id="KW-0472">Membrane</keyword>
<feature type="transmembrane region" description="Helical" evidence="2">
    <location>
        <begin position="301"/>
        <end position="320"/>
    </location>
</feature>
<keyword evidence="2" id="KW-1133">Transmembrane helix</keyword>
<sequence length="692" mass="79359">MVYYRWIKSFEKLEVSLFRKCDLMKRVFIIFSNLFVTSFLLWIAFISPNTLIHRSLPVVGVLKQEKNVTYEELSANLNQLARESNSVIARQIQQTDSQGQVKFSYDLYGGGELPKGIKKTEKELASKESLLTNYYILSGKLPLEKLDQKLHELGFSKTFMNKPNLLQNFMAFFGSGSQSLALVIFILSFSALAIIQKTLELRSAGIRYIAGMRRYQLFGRSLMEDSRELLLGCIGASALGSILIYCLQLTPFAYSFIISSSIIYNTLLLIVSALLSFIFAFSIQTVHLVSLLKGKIPVKRILVFLFTCQFLAVALIGLAIHRVSIYGSVWQTYQEGKVAWSKETNWVQIGVNREDFSQNTNKETQIENRAKWTKLIESGIKKGGLLVYHQLVSFNSKGFMNDPRTGRDLSITDYDPLANTLYVTPNYLDIQRISVSPEEKERLNHLQAGEFGLLLPEKLKGQEEELKKRYEDYLTPRDEQGKSQLAMKARVTYLPNNQKRFIYNNTPMNYQQFLTDPILIVVRPKSFGGYDNPYFSQLNSYLYFDGLEKSKKLVAEHGLEKNVSQYDYAAAVYQQMMQSIQLENLMAIAGGIFGMATSILLFNTMNFLYFEEFRRPIFLKKIAGMDFLKIHQSMLLSEIAMLLLGSVLIFFLTQEWWIALVTLLLFATNAWLILLYRSHKEEYFLPIILKGA</sequence>
<evidence type="ECO:0000256" key="2">
    <source>
        <dbReference type="SAM" id="Phobius"/>
    </source>
</evidence>
<keyword evidence="2" id="KW-0812">Transmembrane</keyword>
<dbReference type="EMBL" id="RJPM01000001">
    <property type="protein sequence ID" value="RSJ78015.1"/>
    <property type="molecule type" value="Genomic_DNA"/>
</dbReference>
<feature type="coiled-coil region" evidence="1">
    <location>
        <begin position="63"/>
        <end position="90"/>
    </location>
</feature>
<gene>
    <name evidence="3" type="ORF">D8798_02395</name>
</gene>
<feature type="transmembrane region" description="Helical" evidence="2">
    <location>
        <begin position="27"/>
        <end position="47"/>
    </location>
</feature>